<dbReference type="STRING" id="1817828.A2722_02130"/>
<keyword evidence="1" id="KW-0812">Transmembrane</keyword>
<protein>
    <submittedName>
        <fullName evidence="2">Uncharacterized protein</fullName>
    </submittedName>
</protein>
<name>A0A1F5PID2_9BACT</name>
<feature type="transmembrane region" description="Helical" evidence="1">
    <location>
        <begin position="87"/>
        <end position="108"/>
    </location>
</feature>
<dbReference type="Proteomes" id="UP000178377">
    <property type="component" value="Unassembled WGS sequence"/>
</dbReference>
<feature type="transmembrane region" description="Helical" evidence="1">
    <location>
        <begin position="23"/>
        <end position="42"/>
    </location>
</feature>
<accession>A0A1F5PID2</accession>
<keyword evidence="1" id="KW-1133">Transmembrane helix</keyword>
<organism evidence="2 3">
    <name type="scientific">Candidatus Doudnabacteria bacterium RIFCSPHIGHO2_01_FULL_50_11</name>
    <dbReference type="NCBI Taxonomy" id="1817828"/>
    <lineage>
        <taxon>Bacteria</taxon>
        <taxon>Candidatus Doudnaibacteriota</taxon>
    </lineage>
</organism>
<keyword evidence="1" id="KW-0472">Membrane</keyword>
<evidence type="ECO:0000256" key="1">
    <source>
        <dbReference type="SAM" id="Phobius"/>
    </source>
</evidence>
<sequence>MSRYLSSEFLFRVAPALTRADQALFIAFVTLLLLAVSFRIFQSVEKRKVVLARFFSRCFNGLLIFALIGGLWSGIRYLVVPILGSHFVALLILAGLALWLFFVLKYALFRLASEQKAWEQDQVKKKYLASR</sequence>
<dbReference type="EMBL" id="MFEO01000018">
    <property type="protein sequence ID" value="OGE89629.1"/>
    <property type="molecule type" value="Genomic_DNA"/>
</dbReference>
<gene>
    <name evidence="2" type="ORF">A2722_02130</name>
</gene>
<reference evidence="2 3" key="1">
    <citation type="journal article" date="2016" name="Nat. Commun.">
        <title>Thousands of microbial genomes shed light on interconnected biogeochemical processes in an aquifer system.</title>
        <authorList>
            <person name="Anantharaman K."/>
            <person name="Brown C.T."/>
            <person name="Hug L.A."/>
            <person name="Sharon I."/>
            <person name="Castelle C.J."/>
            <person name="Probst A.J."/>
            <person name="Thomas B.C."/>
            <person name="Singh A."/>
            <person name="Wilkins M.J."/>
            <person name="Karaoz U."/>
            <person name="Brodie E.L."/>
            <person name="Williams K.H."/>
            <person name="Hubbard S.S."/>
            <person name="Banfield J.F."/>
        </authorList>
    </citation>
    <scope>NUCLEOTIDE SEQUENCE [LARGE SCALE GENOMIC DNA]</scope>
</reference>
<evidence type="ECO:0000313" key="3">
    <source>
        <dbReference type="Proteomes" id="UP000178377"/>
    </source>
</evidence>
<feature type="transmembrane region" description="Helical" evidence="1">
    <location>
        <begin position="54"/>
        <end position="75"/>
    </location>
</feature>
<dbReference type="AlphaFoldDB" id="A0A1F5PID2"/>
<proteinExistence type="predicted"/>
<evidence type="ECO:0000313" key="2">
    <source>
        <dbReference type="EMBL" id="OGE89629.1"/>
    </source>
</evidence>
<comment type="caution">
    <text evidence="2">The sequence shown here is derived from an EMBL/GenBank/DDBJ whole genome shotgun (WGS) entry which is preliminary data.</text>
</comment>